<dbReference type="Gene3D" id="3.40.1440.10">
    <property type="entry name" value="GIY-YIG endonuclease"/>
    <property type="match status" value="1"/>
</dbReference>
<dbReference type="EMBL" id="LCBY01000017">
    <property type="protein sequence ID" value="KKS22405.1"/>
    <property type="molecule type" value="Genomic_DNA"/>
</dbReference>
<dbReference type="SUPFAM" id="SSF82771">
    <property type="entry name" value="GIY-YIG endonuclease"/>
    <property type="match status" value="1"/>
</dbReference>
<keyword evidence="3" id="KW-0267">Excision nuclease</keyword>
<sequence length="288" mass="33321">MAVAIDHIQKRPTISNQLDPGVVDTLPETSGIYFFYDKEENLLYIGKSNNIRSRVLSHLSSDYQSGKQMQMVKHIARIDFEVTAGELGALIRESYLVKKLNPIYNRQLRRNRKLIILKKITTDSGYDSAVLETLTHIDPDDINHIIGIFPSLRRAKNFLVYLREKYSLCEKILGMDASKGSCFSYHLGECRGACIGVEPARKYNARFLLAFAENRIKPWYFDAPIKIVEKNDNEELVETFIVDKWCLIRQMVSNRQQSSIPLEPVFDMDMYKILTRRLPHLSYGLHRT</sequence>
<evidence type="ECO:0000256" key="4">
    <source>
        <dbReference type="ARBA" id="ARBA00023204"/>
    </source>
</evidence>
<evidence type="ECO:0000256" key="1">
    <source>
        <dbReference type="ARBA" id="ARBA00022763"/>
    </source>
</evidence>
<comment type="caution">
    <text evidence="10">The sequence shown here is derived from an EMBL/GenBank/DDBJ whole genome shotgun (WGS) entry which is preliminary data.</text>
</comment>
<reference evidence="10 11" key="1">
    <citation type="journal article" date="2015" name="Nature">
        <title>rRNA introns, odd ribosomes, and small enigmatic genomes across a large radiation of phyla.</title>
        <authorList>
            <person name="Brown C.T."/>
            <person name="Hug L.A."/>
            <person name="Thomas B.C."/>
            <person name="Sharon I."/>
            <person name="Castelle C.J."/>
            <person name="Singh A."/>
            <person name="Wilkins M.J."/>
            <person name="Williams K.H."/>
            <person name="Banfield J.F."/>
        </authorList>
    </citation>
    <scope>NUCLEOTIDE SEQUENCE [LARGE SCALE GENOMIC DNA]</scope>
</reference>
<evidence type="ECO:0000259" key="9">
    <source>
        <dbReference type="PROSITE" id="PS50164"/>
    </source>
</evidence>
<accession>A0A0G0XBZ6</accession>
<name>A0A0G0XBZ6_9BACT</name>
<dbReference type="Proteomes" id="UP000034371">
    <property type="component" value="Unassembled WGS sequence"/>
</dbReference>
<dbReference type="AlphaFoldDB" id="A0A0G0XBZ6"/>
<organism evidence="10 11">
    <name type="scientific">Candidatus Roizmanbacteria bacterium GW2011_GWC2_41_7</name>
    <dbReference type="NCBI Taxonomy" id="1618487"/>
    <lineage>
        <taxon>Bacteria</taxon>
        <taxon>Candidatus Roizmaniibacteriota</taxon>
    </lineage>
</organism>
<evidence type="ECO:0000313" key="11">
    <source>
        <dbReference type="Proteomes" id="UP000034371"/>
    </source>
</evidence>
<evidence type="ECO:0000256" key="6">
    <source>
        <dbReference type="ARBA" id="ARBA00040756"/>
    </source>
</evidence>
<dbReference type="GO" id="GO:0009380">
    <property type="term" value="C:excinuclease repair complex"/>
    <property type="evidence" value="ECO:0007669"/>
    <property type="project" value="TreeGrafter"/>
</dbReference>
<keyword evidence="4" id="KW-0234">DNA repair</keyword>
<dbReference type="Pfam" id="PF01541">
    <property type="entry name" value="GIY-YIG"/>
    <property type="match status" value="1"/>
</dbReference>
<evidence type="ECO:0000256" key="7">
    <source>
        <dbReference type="ARBA" id="ARBA00042138"/>
    </source>
</evidence>
<dbReference type="PROSITE" id="PS50164">
    <property type="entry name" value="GIY_YIG"/>
    <property type="match status" value="1"/>
</dbReference>
<dbReference type="GO" id="GO:0004518">
    <property type="term" value="F:nuclease activity"/>
    <property type="evidence" value="ECO:0007669"/>
    <property type="project" value="UniProtKB-KW"/>
</dbReference>
<dbReference type="SMART" id="SM00465">
    <property type="entry name" value="GIYc"/>
    <property type="match status" value="1"/>
</dbReference>
<evidence type="ECO:0000256" key="8">
    <source>
        <dbReference type="ARBA" id="ARBA00042732"/>
    </source>
</evidence>
<dbReference type="GO" id="GO:0016787">
    <property type="term" value="F:hydrolase activity"/>
    <property type="evidence" value="ECO:0007669"/>
    <property type="project" value="UniProtKB-KW"/>
</dbReference>
<dbReference type="InterPro" id="IPR000305">
    <property type="entry name" value="GIY-YIG_endonuc"/>
</dbReference>
<keyword evidence="1" id="KW-0227">DNA damage</keyword>
<proteinExistence type="predicted"/>
<dbReference type="InterPro" id="IPR050066">
    <property type="entry name" value="UvrABC_protein_C"/>
</dbReference>
<feature type="domain" description="GIY-YIG" evidence="9">
    <location>
        <begin position="28"/>
        <end position="106"/>
    </location>
</feature>
<gene>
    <name evidence="10" type="ORF">UU78_C0017G0009</name>
</gene>
<dbReference type="PANTHER" id="PTHR30562:SF10">
    <property type="entry name" value="EXCINUCLEASE CHO"/>
    <property type="match status" value="1"/>
</dbReference>
<keyword evidence="2" id="KW-0378">Hydrolase</keyword>
<evidence type="ECO:0000256" key="2">
    <source>
        <dbReference type="ARBA" id="ARBA00022801"/>
    </source>
</evidence>
<dbReference type="PANTHER" id="PTHR30562">
    <property type="entry name" value="UVRC/OXIDOREDUCTASE"/>
    <property type="match status" value="1"/>
</dbReference>
<evidence type="ECO:0000256" key="3">
    <source>
        <dbReference type="ARBA" id="ARBA00022881"/>
    </source>
</evidence>
<keyword evidence="5" id="KW-0742">SOS response</keyword>
<protein>
    <recommendedName>
        <fullName evidence="6">Excinuclease cho</fullName>
    </recommendedName>
    <alternativeName>
        <fullName evidence="8">Endonuclease cho</fullName>
    </alternativeName>
    <alternativeName>
        <fullName evidence="7">UvrC homolog protein</fullName>
    </alternativeName>
</protein>
<dbReference type="CDD" id="cd10434">
    <property type="entry name" value="GIY-YIG_UvrC_Cho"/>
    <property type="match status" value="1"/>
</dbReference>
<dbReference type="GO" id="GO:0006289">
    <property type="term" value="P:nucleotide-excision repair"/>
    <property type="evidence" value="ECO:0007669"/>
    <property type="project" value="InterPro"/>
</dbReference>
<evidence type="ECO:0000313" key="10">
    <source>
        <dbReference type="EMBL" id="KKS22405.1"/>
    </source>
</evidence>
<dbReference type="GO" id="GO:0009432">
    <property type="term" value="P:SOS response"/>
    <property type="evidence" value="ECO:0007669"/>
    <property type="project" value="UniProtKB-KW"/>
</dbReference>
<dbReference type="InterPro" id="IPR047296">
    <property type="entry name" value="GIY-YIG_UvrC_Cho"/>
</dbReference>
<dbReference type="InterPro" id="IPR035901">
    <property type="entry name" value="GIY-YIG_endonuc_sf"/>
</dbReference>
<evidence type="ECO:0000256" key="5">
    <source>
        <dbReference type="ARBA" id="ARBA00023236"/>
    </source>
</evidence>